<dbReference type="EMBL" id="JARQWQ010000025">
    <property type="protein sequence ID" value="KAK2563367.1"/>
    <property type="molecule type" value="Genomic_DNA"/>
</dbReference>
<comment type="caution">
    <text evidence="6">The sequence shown here is derived from an EMBL/GenBank/DDBJ whole genome shotgun (WGS) entry which is preliminary data.</text>
</comment>
<dbReference type="InterPro" id="IPR031794">
    <property type="entry name" value="HMMR_C"/>
</dbReference>
<keyword evidence="3" id="KW-0206">Cytoskeleton</keyword>
<evidence type="ECO:0000256" key="1">
    <source>
        <dbReference type="ARBA" id="ARBA00004186"/>
    </source>
</evidence>
<feature type="coiled-coil region" evidence="4">
    <location>
        <begin position="111"/>
        <end position="197"/>
    </location>
</feature>
<keyword evidence="7" id="KW-1185">Reference proteome</keyword>
<gene>
    <name evidence="6" type="ORF">P5673_013056</name>
</gene>
<keyword evidence="4" id="KW-0175">Coiled coil</keyword>
<keyword evidence="2" id="KW-0963">Cytoplasm</keyword>
<proteinExistence type="predicted"/>
<evidence type="ECO:0000313" key="6">
    <source>
        <dbReference type="EMBL" id="KAK2563367.1"/>
    </source>
</evidence>
<name>A0AAD9QLC0_ACRCE</name>
<evidence type="ECO:0000259" key="5">
    <source>
        <dbReference type="Pfam" id="PF15908"/>
    </source>
</evidence>
<reference evidence="6" key="2">
    <citation type="journal article" date="2023" name="Science">
        <title>Genomic signatures of disease resistance in endangered staghorn corals.</title>
        <authorList>
            <person name="Vollmer S.V."/>
            <person name="Selwyn J.D."/>
            <person name="Despard B.A."/>
            <person name="Roesel C.L."/>
        </authorList>
    </citation>
    <scope>NUCLEOTIDE SEQUENCE</scope>
    <source>
        <strain evidence="6">K2</strain>
    </source>
</reference>
<comment type="subcellular location">
    <subcellularLocation>
        <location evidence="1">Cytoplasm</location>
        <location evidence="1">Cytoskeleton</location>
        <location evidence="1">Spindle</location>
    </subcellularLocation>
</comment>
<feature type="domain" description="Hyaluronan-mediated motility receptor C-terminal" evidence="5">
    <location>
        <begin position="515"/>
        <end position="659"/>
    </location>
</feature>
<feature type="coiled-coil region" evidence="4">
    <location>
        <begin position="557"/>
        <end position="642"/>
    </location>
</feature>
<sequence length="672" mass="77163">MFLKSKRFHDKVPQAPPVGLYDVLHEKQGPGAGFGKGKRFADLKDAGPGFGSNSSLLDISCCSTSSKNDSKCSQFATPLPLRKCRKVSSSTPNPKGDPAPESETFKLLSERQELENRLCAMQMEIEDLEKRVQSLLQEKTGLESDVTCLKKEVQDLKEERDVLLAKVQENSNTTSDVVRLEEEIKMAKLHLQDKEGLISSLKLQLSCAAGNAKADLELEMEKNKAFSARITSLENAVADVSIDRDDVEEANRKLHGREYGEKLEISLKSSAENFQEAQSRISQLQETNENLKNNNHDLEVKVMEMIEREQRSEEKERSLSAENLSLQSRLEKCENDYQQRLSEEMMTQNLRSLTEKYRNLEDSFADFRSEAEKEKDLISAELEVTKDSLQKSQQESEQQKNTCVFLKRQSEEIQKESEQLNGQVENLKTEAESLRCELLKRQEEVASAKQEQEVEAVKDELARAKFKVTETEENLKHEVNRHQEEVSELEEQLRTTEANFSGQLKAFEEKAAKSKEEFGRRLVETQKKLSQTEINFEKWKTKYEDLWIKIEPFKDQLDEYEAERRALLCQNSRAKEEVAKLGQQYAKLLGHQNKKQKIHHVIKLKEENLALKDEKMKLRETLDKQKRAMKKLEDKVDQLTGKKRFNPAEAFTHTKENTPLAVISNGNASVRL</sequence>
<evidence type="ECO:0000256" key="4">
    <source>
        <dbReference type="SAM" id="Coils"/>
    </source>
</evidence>
<keyword evidence="6" id="KW-0675">Receptor</keyword>
<feature type="coiled-coil region" evidence="4">
    <location>
        <begin position="267"/>
        <end position="499"/>
    </location>
</feature>
<organism evidence="6 7">
    <name type="scientific">Acropora cervicornis</name>
    <name type="common">Staghorn coral</name>
    <dbReference type="NCBI Taxonomy" id="6130"/>
    <lineage>
        <taxon>Eukaryota</taxon>
        <taxon>Metazoa</taxon>
        <taxon>Cnidaria</taxon>
        <taxon>Anthozoa</taxon>
        <taxon>Hexacorallia</taxon>
        <taxon>Scleractinia</taxon>
        <taxon>Astrocoeniina</taxon>
        <taxon>Acroporidae</taxon>
        <taxon>Acropora</taxon>
    </lineage>
</organism>
<dbReference type="PANTHER" id="PTHR18956">
    <property type="entry name" value="HYALURONAN MEDIATED MOTILITY RECEPTOR"/>
    <property type="match status" value="1"/>
</dbReference>
<dbReference type="AlphaFoldDB" id="A0AAD9QLC0"/>
<dbReference type="GO" id="GO:0005819">
    <property type="term" value="C:spindle"/>
    <property type="evidence" value="ECO:0007669"/>
    <property type="project" value="UniProtKB-SubCell"/>
</dbReference>
<dbReference type="Pfam" id="PF15905">
    <property type="entry name" value="HMMR_N"/>
    <property type="match status" value="1"/>
</dbReference>
<evidence type="ECO:0000256" key="2">
    <source>
        <dbReference type="ARBA" id="ARBA00022490"/>
    </source>
</evidence>
<protein>
    <submittedName>
        <fullName evidence="6">Hyaluronan mediated motility receptor</fullName>
    </submittedName>
</protein>
<dbReference type="InterPro" id="IPR026203">
    <property type="entry name" value="IHABP"/>
</dbReference>
<dbReference type="Proteomes" id="UP001249851">
    <property type="component" value="Unassembled WGS sequence"/>
</dbReference>
<accession>A0AAD9QLC0</accession>
<evidence type="ECO:0000313" key="7">
    <source>
        <dbReference type="Proteomes" id="UP001249851"/>
    </source>
</evidence>
<evidence type="ECO:0000256" key="3">
    <source>
        <dbReference type="ARBA" id="ARBA00023212"/>
    </source>
</evidence>
<reference evidence="6" key="1">
    <citation type="journal article" date="2023" name="G3 (Bethesda)">
        <title>Whole genome assembly and annotation of the endangered Caribbean coral Acropora cervicornis.</title>
        <authorList>
            <person name="Selwyn J.D."/>
            <person name="Vollmer S.V."/>
        </authorList>
    </citation>
    <scope>NUCLEOTIDE SEQUENCE</scope>
    <source>
        <strain evidence="6">K2</strain>
    </source>
</reference>
<dbReference type="GO" id="GO:0005540">
    <property type="term" value="F:hyaluronic acid binding"/>
    <property type="evidence" value="ECO:0007669"/>
    <property type="project" value="InterPro"/>
</dbReference>
<dbReference type="Pfam" id="PF15908">
    <property type="entry name" value="HMMR_C"/>
    <property type="match status" value="1"/>
</dbReference>
<dbReference type="PANTHER" id="PTHR18956:SF6">
    <property type="entry name" value="HYALURONAN MEDIATED MOTILITY RECEPTOR"/>
    <property type="match status" value="1"/>
</dbReference>